<dbReference type="AlphaFoldDB" id="K6UL86"/>
<keyword evidence="4" id="KW-0418">Kinase</keyword>
<name>K6UL86_9MICO</name>
<dbReference type="Pfam" id="PF06580">
    <property type="entry name" value="His_kinase"/>
    <property type="match status" value="1"/>
</dbReference>
<dbReference type="InterPro" id="IPR010559">
    <property type="entry name" value="Sig_transdc_His_kin_internal"/>
</dbReference>
<evidence type="ECO:0000259" key="3">
    <source>
        <dbReference type="SMART" id="SM00387"/>
    </source>
</evidence>
<evidence type="ECO:0000313" key="4">
    <source>
        <dbReference type="EMBL" id="GAB77031.1"/>
    </source>
</evidence>
<dbReference type="Pfam" id="PF02518">
    <property type="entry name" value="HATPase_c"/>
    <property type="match status" value="1"/>
</dbReference>
<dbReference type="eggNOG" id="COG3275">
    <property type="taxonomic scope" value="Bacteria"/>
</dbReference>
<comment type="caution">
    <text evidence="4">The sequence shown here is derived from an EMBL/GenBank/DDBJ whole genome shotgun (WGS) entry which is preliminary data.</text>
</comment>
<feature type="domain" description="Histidine kinase/HSP90-like ATPase" evidence="3">
    <location>
        <begin position="297"/>
        <end position="401"/>
    </location>
</feature>
<dbReference type="InterPro" id="IPR050640">
    <property type="entry name" value="Bact_2-comp_sensor_kinase"/>
</dbReference>
<accession>K6UL86</accession>
<dbReference type="Proteomes" id="UP000008495">
    <property type="component" value="Unassembled WGS sequence"/>
</dbReference>
<gene>
    <name evidence="4" type="ORF">AUCHE_04_00720</name>
</gene>
<dbReference type="RefSeq" id="WP_006501783.1">
    <property type="nucleotide sequence ID" value="NZ_BAGZ01000004.1"/>
</dbReference>
<evidence type="ECO:0000256" key="1">
    <source>
        <dbReference type="SAM" id="Phobius"/>
    </source>
</evidence>
<evidence type="ECO:0000313" key="5">
    <source>
        <dbReference type="Proteomes" id="UP000008495"/>
    </source>
</evidence>
<dbReference type="EMBL" id="BAGZ01000004">
    <property type="protein sequence ID" value="GAB77031.1"/>
    <property type="molecule type" value="Genomic_DNA"/>
</dbReference>
<dbReference type="PANTHER" id="PTHR34220:SF7">
    <property type="entry name" value="SENSOR HISTIDINE KINASE YPDA"/>
    <property type="match status" value="1"/>
</dbReference>
<dbReference type="SMART" id="SM00387">
    <property type="entry name" value="HATPase_c"/>
    <property type="match status" value="1"/>
</dbReference>
<dbReference type="InterPro" id="IPR003018">
    <property type="entry name" value="GAF"/>
</dbReference>
<keyword evidence="1" id="KW-0472">Membrane</keyword>
<reference evidence="4 5" key="1">
    <citation type="submission" date="2012-08" db="EMBL/GenBank/DDBJ databases">
        <title>Whole genome shotgun sequence of Austwickia chelonae NBRC 105200.</title>
        <authorList>
            <person name="Yoshida I."/>
            <person name="Hosoyama A."/>
            <person name="Tsuchikane K."/>
            <person name="Katsumata H."/>
            <person name="Ando Y."/>
            <person name="Ohji S."/>
            <person name="Hamada M."/>
            <person name="Tamura T."/>
            <person name="Yamazoe A."/>
            <person name="Yamazaki S."/>
            <person name="Fujita N."/>
        </authorList>
    </citation>
    <scope>NUCLEOTIDE SEQUENCE [LARGE SCALE GENOMIC DNA]</scope>
    <source>
        <strain evidence="4 5">NBRC 105200</strain>
    </source>
</reference>
<protein>
    <submittedName>
        <fullName evidence="4">Putative two-component histidine kinase</fullName>
    </submittedName>
</protein>
<keyword evidence="5" id="KW-1185">Reference proteome</keyword>
<dbReference type="SMART" id="SM00065">
    <property type="entry name" value="GAF"/>
    <property type="match status" value="1"/>
</dbReference>
<keyword evidence="1" id="KW-0812">Transmembrane</keyword>
<dbReference type="Gene3D" id="3.30.565.10">
    <property type="entry name" value="Histidine kinase-like ATPase, C-terminal domain"/>
    <property type="match status" value="1"/>
</dbReference>
<dbReference type="SUPFAM" id="SSF55874">
    <property type="entry name" value="ATPase domain of HSP90 chaperone/DNA topoisomerase II/histidine kinase"/>
    <property type="match status" value="1"/>
</dbReference>
<proteinExistence type="predicted"/>
<feature type="transmembrane region" description="Helical" evidence="1">
    <location>
        <begin position="20"/>
        <end position="40"/>
    </location>
</feature>
<dbReference type="GO" id="GO:0000155">
    <property type="term" value="F:phosphorelay sensor kinase activity"/>
    <property type="evidence" value="ECO:0007669"/>
    <property type="project" value="InterPro"/>
</dbReference>
<dbReference type="PANTHER" id="PTHR34220">
    <property type="entry name" value="SENSOR HISTIDINE KINASE YPDA"/>
    <property type="match status" value="1"/>
</dbReference>
<sequence length="407" mass="44199">MSAVSPSSAFVTVDGLPGWVLVVAMSTAALLIVMVITYVLRHRGRLSSPEAQATYQALHVASEAARHLRDGLTPKAAGRAARNLRPLLQVSAVSLCDPTDVLAWEGAGEHHRDQVFELSRAVLDKGITVRLGAKDLECADPTCPIRNAILAPVVNDDRTVAVLASYHDTVSADLVRATEAVADWISTQLDLAELSVERERVMEAELRALRAQISPHFIYNSLAAIASFVRTDPPRARELLLEFADFTRYALRKSGPMATLSEELENIQRYLTLEEARFGDRMEVSLMLAPEVLAVQVPTLTIQPLVENAVKHGIETSTGVGHISITARDMGADAEIAIEDDGVGADPEEIRAMLAGQRGDHVGLTNVDARLRQTFGDEYGLVVETAIGAGAKVSFRVPKYARRVQDR</sequence>
<dbReference type="InterPro" id="IPR003594">
    <property type="entry name" value="HATPase_dom"/>
</dbReference>
<feature type="domain" description="GAF" evidence="2">
    <location>
        <begin position="72"/>
        <end position="199"/>
    </location>
</feature>
<dbReference type="STRING" id="100225.SAMN05421595_2168"/>
<dbReference type="InterPro" id="IPR036890">
    <property type="entry name" value="HATPase_C_sf"/>
</dbReference>
<keyword evidence="1" id="KW-1133">Transmembrane helix</keyword>
<keyword evidence="4" id="KW-0808">Transferase</keyword>
<dbReference type="GO" id="GO:0016020">
    <property type="term" value="C:membrane"/>
    <property type="evidence" value="ECO:0007669"/>
    <property type="project" value="InterPro"/>
</dbReference>
<evidence type="ECO:0000259" key="2">
    <source>
        <dbReference type="SMART" id="SM00065"/>
    </source>
</evidence>
<organism evidence="4 5">
    <name type="scientific">Austwickia chelonae NBRC 105200</name>
    <dbReference type="NCBI Taxonomy" id="1184607"/>
    <lineage>
        <taxon>Bacteria</taxon>
        <taxon>Bacillati</taxon>
        <taxon>Actinomycetota</taxon>
        <taxon>Actinomycetes</taxon>
        <taxon>Micrococcales</taxon>
        <taxon>Dermatophilaceae</taxon>
        <taxon>Austwickia</taxon>
    </lineage>
</organism>